<accession>A0A392QEI6</accession>
<comment type="caution">
    <text evidence="2">The sequence shown here is derived from an EMBL/GenBank/DDBJ whole genome shotgun (WGS) entry which is preliminary data.</text>
</comment>
<dbReference type="AlphaFoldDB" id="A0A392QEI6"/>
<evidence type="ECO:0000313" key="2">
    <source>
        <dbReference type="EMBL" id="MCI21685.1"/>
    </source>
</evidence>
<keyword evidence="3" id="KW-1185">Reference proteome</keyword>
<reference evidence="2 3" key="1">
    <citation type="journal article" date="2018" name="Front. Plant Sci.">
        <title>Red Clover (Trifolium pratense) and Zigzag Clover (T. medium) - A Picture of Genomic Similarities and Differences.</title>
        <authorList>
            <person name="Dluhosova J."/>
            <person name="Istvanek J."/>
            <person name="Nedelnik J."/>
            <person name="Repkova J."/>
        </authorList>
    </citation>
    <scope>NUCLEOTIDE SEQUENCE [LARGE SCALE GENOMIC DNA]</scope>
    <source>
        <strain evidence="3">cv. 10/8</strain>
        <tissue evidence="2">Leaf</tissue>
    </source>
</reference>
<name>A0A392QEI6_9FABA</name>
<protein>
    <submittedName>
        <fullName evidence="2">Uncharacterized protein</fullName>
    </submittedName>
</protein>
<sequence length="30" mass="3256">MKLASQMKLPIHTSDSKVGSDKSFVSKASF</sequence>
<evidence type="ECO:0000256" key="1">
    <source>
        <dbReference type="SAM" id="MobiDB-lite"/>
    </source>
</evidence>
<proteinExistence type="predicted"/>
<dbReference type="EMBL" id="LXQA010126296">
    <property type="protein sequence ID" value="MCI21685.1"/>
    <property type="molecule type" value="Genomic_DNA"/>
</dbReference>
<feature type="region of interest" description="Disordered" evidence="1">
    <location>
        <begin position="1"/>
        <end position="30"/>
    </location>
</feature>
<dbReference type="Proteomes" id="UP000265520">
    <property type="component" value="Unassembled WGS sequence"/>
</dbReference>
<feature type="non-terminal residue" evidence="2">
    <location>
        <position position="30"/>
    </location>
</feature>
<organism evidence="2 3">
    <name type="scientific">Trifolium medium</name>
    <dbReference type="NCBI Taxonomy" id="97028"/>
    <lineage>
        <taxon>Eukaryota</taxon>
        <taxon>Viridiplantae</taxon>
        <taxon>Streptophyta</taxon>
        <taxon>Embryophyta</taxon>
        <taxon>Tracheophyta</taxon>
        <taxon>Spermatophyta</taxon>
        <taxon>Magnoliopsida</taxon>
        <taxon>eudicotyledons</taxon>
        <taxon>Gunneridae</taxon>
        <taxon>Pentapetalae</taxon>
        <taxon>rosids</taxon>
        <taxon>fabids</taxon>
        <taxon>Fabales</taxon>
        <taxon>Fabaceae</taxon>
        <taxon>Papilionoideae</taxon>
        <taxon>50 kb inversion clade</taxon>
        <taxon>NPAAA clade</taxon>
        <taxon>Hologalegina</taxon>
        <taxon>IRL clade</taxon>
        <taxon>Trifolieae</taxon>
        <taxon>Trifolium</taxon>
    </lineage>
</organism>
<evidence type="ECO:0000313" key="3">
    <source>
        <dbReference type="Proteomes" id="UP000265520"/>
    </source>
</evidence>